<evidence type="ECO:0000313" key="2">
    <source>
        <dbReference type="Proteomes" id="UP001281761"/>
    </source>
</evidence>
<reference evidence="1 2" key="1">
    <citation type="journal article" date="2022" name="bioRxiv">
        <title>Genomics of Preaxostyla Flagellates Illuminates Evolutionary Transitions and the Path Towards Mitochondrial Loss.</title>
        <authorList>
            <person name="Novak L.V.F."/>
            <person name="Treitli S.C."/>
            <person name="Pyrih J."/>
            <person name="Halakuc P."/>
            <person name="Pipaliya S.V."/>
            <person name="Vacek V."/>
            <person name="Brzon O."/>
            <person name="Soukal P."/>
            <person name="Eme L."/>
            <person name="Dacks J.B."/>
            <person name="Karnkowska A."/>
            <person name="Elias M."/>
            <person name="Hampl V."/>
        </authorList>
    </citation>
    <scope>NUCLEOTIDE SEQUENCE [LARGE SCALE GENOMIC DNA]</scope>
    <source>
        <strain evidence="1">NAU3</strain>
        <tissue evidence="1">Gut</tissue>
    </source>
</reference>
<organism evidence="1 2">
    <name type="scientific">Blattamonas nauphoetae</name>
    <dbReference type="NCBI Taxonomy" id="2049346"/>
    <lineage>
        <taxon>Eukaryota</taxon>
        <taxon>Metamonada</taxon>
        <taxon>Preaxostyla</taxon>
        <taxon>Oxymonadida</taxon>
        <taxon>Blattamonas</taxon>
    </lineage>
</organism>
<dbReference type="Proteomes" id="UP001281761">
    <property type="component" value="Unassembled WGS sequence"/>
</dbReference>
<accession>A0ABQ9Y8Y9</accession>
<evidence type="ECO:0000313" key="1">
    <source>
        <dbReference type="EMBL" id="KAK2960227.1"/>
    </source>
</evidence>
<sequence length="138" mass="15298">MKITMNFTKLVKESSVVCPELLRKASADSQSFGTIDFQDFTALPNKKTSIADCNFTVETRDRKTTAFSRSDSRLSSCQCRQESVDDEAVVFRSLVATVKFQPALDNSLEAKTNKISQVCGSTESRIGSCSSQQPWTNH</sequence>
<proteinExistence type="predicted"/>
<name>A0ABQ9Y8Y9_9EUKA</name>
<protein>
    <submittedName>
        <fullName evidence="1">Uncharacterized protein</fullName>
    </submittedName>
</protein>
<comment type="caution">
    <text evidence="1">The sequence shown here is derived from an EMBL/GenBank/DDBJ whole genome shotgun (WGS) entry which is preliminary data.</text>
</comment>
<dbReference type="EMBL" id="JARBJD010000024">
    <property type="protein sequence ID" value="KAK2960227.1"/>
    <property type="molecule type" value="Genomic_DNA"/>
</dbReference>
<keyword evidence="2" id="KW-1185">Reference proteome</keyword>
<gene>
    <name evidence="1" type="ORF">BLNAU_4780</name>
</gene>